<evidence type="ECO:0000256" key="8">
    <source>
        <dbReference type="ARBA" id="ARBA00049339"/>
    </source>
</evidence>
<dbReference type="PANTHER" id="PTHR11956:SF5">
    <property type="entry name" value="ARGININE--TRNA LIGASE, CYTOPLASMIC"/>
    <property type="match status" value="1"/>
</dbReference>
<dbReference type="InterPro" id="IPR001278">
    <property type="entry name" value="Arg-tRNA-ligase"/>
</dbReference>
<comment type="similarity">
    <text evidence="1 9 10">Belongs to the class-I aminoacyl-tRNA synthetase family.</text>
</comment>
<dbReference type="InterPro" id="IPR036695">
    <property type="entry name" value="Arg-tRNA-synth_N_sf"/>
</dbReference>
<dbReference type="OrthoDB" id="9803211at2"/>
<feature type="domain" description="DALR anticodon binding" evidence="11">
    <location>
        <begin position="462"/>
        <end position="577"/>
    </location>
</feature>
<comment type="catalytic activity">
    <reaction evidence="8 9">
        <text>tRNA(Arg) + L-arginine + ATP = L-arginyl-tRNA(Arg) + AMP + diphosphate</text>
        <dbReference type="Rhea" id="RHEA:20301"/>
        <dbReference type="Rhea" id="RHEA-COMP:9658"/>
        <dbReference type="Rhea" id="RHEA-COMP:9673"/>
        <dbReference type="ChEBI" id="CHEBI:30616"/>
        <dbReference type="ChEBI" id="CHEBI:32682"/>
        <dbReference type="ChEBI" id="CHEBI:33019"/>
        <dbReference type="ChEBI" id="CHEBI:78442"/>
        <dbReference type="ChEBI" id="CHEBI:78513"/>
        <dbReference type="ChEBI" id="CHEBI:456215"/>
        <dbReference type="EC" id="6.1.1.19"/>
    </reaction>
</comment>
<name>A0A4Q2R6Z5_9HYPH</name>
<keyword evidence="7 9" id="KW-0030">Aminoacyl-tRNA synthetase</keyword>
<dbReference type="Gene3D" id="3.30.1360.70">
    <property type="entry name" value="Arginyl tRNA synthetase N-terminal domain"/>
    <property type="match status" value="1"/>
</dbReference>
<evidence type="ECO:0000256" key="1">
    <source>
        <dbReference type="ARBA" id="ARBA00005594"/>
    </source>
</evidence>
<comment type="caution">
    <text evidence="13">The sequence shown here is derived from an EMBL/GenBank/DDBJ whole genome shotgun (WGS) entry which is preliminary data.</text>
</comment>
<dbReference type="PANTHER" id="PTHR11956">
    <property type="entry name" value="ARGINYL-TRNA SYNTHETASE"/>
    <property type="match status" value="1"/>
</dbReference>
<evidence type="ECO:0000256" key="5">
    <source>
        <dbReference type="ARBA" id="ARBA00022840"/>
    </source>
</evidence>
<evidence type="ECO:0000256" key="9">
    <source>
        <dbReference type="HAMAP-Rule" id="MF_00123"/>
    </source>
</evidence>
<dbReference type="InterPro" id="IPR035684">
    <property type="entry name" value="ArgRS_core"/>
</dbReference>
<dbReference type="SUPFAM" id="SSF55190">
    <property type="entry name" value="Arginyl-tRNA synthetase (ArgRS), N-terminal 'additional' domain"/>
    <property type="match status" value="1"/>
</dbReference>
<gene>
    <name evidence="9" type="primary">argS</name>
    <name evidence="13" type="ORF">D3272_25885</name>
</gene>
<dbReference type="SUPFAM" id="SSF52374">
    <property type="entry name" value="Nucleotidylyl transferase"/>
    <property type="match status" value="1"/>
</dbReference>
<dbReference type="Proteomes" id="UP000289411">
    <property type="component" value="Unassembled WGS sequence"/>
</dbReference>
<dbReference type="InterPro" id="IPR008909">
    <property type="entry name" value="DALR_anticod-bd"/>
</dbReference>
<evidence type="ECO:0000313" key="14">
    <source>
        <dbReference type="Proteomes" id="UP000289411"/>
    </source>
</evidence>
<dbReference type="PROSITE" id="PS00178">
    <property type="entry name" value="AA_TRNA_LIGASE_I"/>
    <property type="match status" value="1"/>
</dbReference>
<organism evidence="13 14">
    <name type="scientific">Lichenibacterium ramalinae</name>
    <dbReference type="NCBI Taxonomy" id="2316527"/>
    <lineage>
        <taxon>Bacteria</taxon>
        <taxon>Pseudomonadati</taxon>
        <taxon>Pseudomonadota</taxon>
        <taxon>Alphaproteobacteria</taxon>
        <taxon>Hyphomicrobiales</taxon>
        <taxon>Lichenihabitantaceae</taxon>
        <taxon>Lichenibacterium</taxon>
    </lineage>
</organism>
<dbReference type="EC" id="6.1.1.19" evidence="9"/>
<keyword evidence="4 9" id="KW-0547">Nucleotide-binding</keyword>
<evidence type="ECO:0000256" key="7">
    <source>
        <dbReference type="ARBA" id="ARBA00023146"/>
    </source>
</evidence>
<dbReference type="AlphaFoldDB" id="A0A4Q2R6Z5"/>
<dbReference type="Pfam" id="PF05746">
    <property type="entry name" value="DALR_1"/>
    <property type="match status" value="1"/>
</dbReference>
<keyword evidence="6 9" id="KW-0648">Protein biosynthesis</keyword>
<evidence type="ECO:0000256" key="6">
    <source>
        <dbReference type="ARBA" id="ARBA00022917"/>
    </source>
</evidence>
<keyword evidence="5 9" id="KW-0067">ATP-binding</keyword>
<dbReference type="PRINTS" id="PR01038">
    <property type="entry name" value="TRNASYNTHARG"/>
</dbReference>
<keyword evidence="2 9" id="KW-0963">Cytoplasm</keyword>
<evidence type="ECO:0000256" key="4">
    <source>
        <dbReference type="ARBA" id="ARBA00022741"/>
    </source>
</evidence>
<dbReference type="GO" id="GO:0005737">
    <property type="term" value="C:cytoplasm"/>
    <property type="evidence" value="ECO:0007669"/>
    <property type="project" value="UniProtKB-SubCell"/>
</dbReference>
<dbReference type="RefSeq" id="WP_129222136.1">
    <property type="nucleotide sequence ID" value="NZ_QYBC01000038.1"/>
</dbReference>
<dbReference type="InterPro" id="IPR014729">
    <property type="entry name" value="Rossmann-like_a/b/a_fold"/>
</dbReference>
<dbReference type="GO" id="GO:0004814">
    <property type="term" value="F:arginine-tRNA ligase activity"/>
    <property type="evidence" value="ECO:0007669"/>
    <property type="project" value="UniProtKB-UniRule"/>
</dbReference>
<evidence type="ECO:0000259" key="12">
    <source>
        <dbReference type="SMART" id="SM01016"/>
    </source>
</evidence>
<dbReference type="GO" id="GO:0006420">
    <property type="term" value="P:arginyl-tRNA aminoacylation"/>
    <property type="evidence" value="ECO:0007669"/>
    <property type="project" value="UniProtKB-UniRule"/>
</dbReference>
<dbReference type="InterPro" id="IPR009080">
    <property type="entry name" value="tRNAsynth_Ia_anticodon-bd"/>
</dbReference>
<sequence>MVDSVMGRVDDLLRQAFAAAGLPTEAVRSVPASKPEFGDFQCNAAMALGKAAKRNPRDIAAAVAEILRASPEFAAVDVAGPGFLNLRLADAFVTARARAQAASPDLGIVRRDDPPVLIDFGGPNVAKPLHVGHLRSLVIGEALSRIFAAQGVAVTTDIHLGDWGLQMGMLIAAIRRAHPERAPGTVGEAVTVDEMQRLYPEASAACKAEPERMAEARALTAALQSGDPQAFADWSALRATSLADQRHDIDRLGTRFDLFLGESDAQAIVDTLVPNLVARGLAYESDGALVIDVAEGSDAKPLPPLILAKSDGAATYGTTDLATIAGRATDPALARCGRYVYVVDERQSLHFNQVFRAARRCGIAPGVDLVHVGFGTVNGVDGKPYRTREGGVARLRDLLAEAVDKARGRIETDDPAIDRDVLAEQVGLAAVKWADLSTLRLSGYSFNLDRMMSFEGNTGPYIQYACVRIGAIGAKADAAGLRPSAIALGHPAERALAMACLRLPVAVAAATAGYAPNEIADLAFAVAQAFSRFYAECPVLNAEDEEARAARLALCGLAHAVLSKALWMLGIAVPQRM</sequence>
<dbReference type="SUPFAM" id="SSF47323">
    <property type="entry name" value="Anticodon-binding domain of a subclass of class I aminoacyl-tRNA synthetases"/>
    <property type="match status" value="1"/>
</dbReference>
<dbReference type="SMART" id="SM01016">
    <property type="entry name" value="Arg_tRNA_synt_N"/>
    <property type="match status" value="1"/>
</dbReference>
<dbReference type="InterPro" id="IPR005148">
    <property type="entry name" value="Arg-tRNA-synth_N"/>
</dbReference>
<keyword evidence="14" id="KW-1185">Reference proteome</keyword>
<dbReference type="GO" id="GO:0005524">
    <property type="term" value="F:ATP binding"/>
    <property type="evidence" value="ECO:0007669"/>
    <property type="project" value="UniProtKB-UniRule"/>
</dbReference>
<feature type="short sequence motif" description="'HIGH' region" evidence="9">
    <location>
        <begin position="123"/>
        <end position="133"/>
    </location>
</feature>
<evidence type="ECO:0000313" key="13">
    <source>
        <dbReference type="EMBL" id="RYB01483.1"/>
    </source>
</evidence>
<keyword evidence="3 9" id="KW-0436">Ligase</keyword>
<comment type="subcellular location">
    <subcellularLocation>
        <location evidence="9">Cytoplasm</location>
    </subcellularLocation>
</comment>
<dbReference type="Gene3D" id="1.10.730.10">
    <property type="entry name" value="Isoleucyl-tRNA Synthetase, Domain 1"/>
    <property type="match status" value="1"/>
</dbReference>
<evidence type="ECO:0000256" key="3">
    <source>
        <dbReference type="ARBA" id="ARBA00022598"/>
    </source>
</evidence>
<reference evidence="13 14" key="1">
    <citation type="submission" date="2018-09" db="EMBL/GenBank/DDBJ databases">
        <authorList>
            <person name="Grouzdev D.S."/>
            <person name="Krutkina M.S."/>
        </authorList>
    </citation>
    <scope>NUCLEOTIDE SEQUENCE [LARGE SCALE GENOMIC DNA]</scope>
    <source>
        <strain evidence="13 14">RmlP001</strain>
    </source>
</reference>
<accession>A0A4Q2R6Z5</accession>
<dbReference type="Pfam" id="PF00750">
    <property type="entry name" value="tRNA-synt_1d"/>
    <property type="match status" value="1"/>
</dbReference>
<evidence type="ECO:0000256" key="2">
    <source>
        <dbReference type="ARBA" id="ARBA00022490"/>
    </source>
</evidence>
<dbReference type="InterPro" id="IPR001412">
    <property type="entry name" value="aa-tRNA-synth_I_CS"/>
</dbReference>
<reference evidence="13 14" key="2">
    <citation type="submission" date="2019-02" db="EMBL/GenBank/DDBJ databases">
        <title>'Lichenibacterium ramalinii' gen. nov. sp. nov., 'Lichenibacterium minor' gen. nov. sp. nov.</title>
        <authorList>
            <person name="Pankratov T."/>
        </authorList>
    </citation>
    <scope>NUCLEOTIDE SEQUENCE [LARGE SCALE GENOMIC DNA]</scope>
    <source>
        <strain evidence="13 14">RmlP001</strain>
    </source>
</reference>
<proteinExistence type="inferred from homology"/>
<evidence type="ECO:0000256" key="10">
    <source>
        <dbReference type="RuleBase" id="RU363038"/>
    </source>
</evidence>
<dbReference type="NCBIfam" id="TIGR00456">
    <property type="entry name" value="argS"/>
    <property type="match status" value="1"/>
</dbReference>
<protein>
    <recommendedName>
        <fullName evidence="9">Arginine--tRNA ligase</fullName>
        <ecNumber evidence="9">6.1.1.19</ecNumber>
    </recommendedName>
    <alternativeName>
        <fullName evidence="9">Arginyl-tRNA synthetase</fullName>
        <shortName evidence="9">ArgRS</shortName>
    </alternativeName>
</protein>
<dbReference type="Gene3D" id="3.40.50.620">
    <property type="entry name" value="HUPs"/>
    <property type="match status" value="1"/>
</dbReference>
<dbReference type="HAMAP" id="MF_00123">
    <property type="entry name" value="Arg_tRNA_synth"/>
    <property type="match status" value="1"/>
</dbReference>
<comment type="subunit">
    <text evidence="9">Monomer.</text>
</comment>
<dbReference type="Pfam" id="PF03485">
    <property type="entry name" value="Arg_tRNA_synt_N"/>
    <property type="match status" value="1"/>
</dbReference>
<dbReference type="EMBL" id="QYBC01000038">
    <property type="protein sequence ID" value="RYB01483.1"/>
    <property type="molecule type" value="Genomic_DNA"/>
</dbReference>
<feature type="domain" description="Arginyl tRNA synthetase N-terminal" evidence="12">
    <location>
        <begin position="7"/>
        <end position="88"/>
    </location>
</feature>
<evidence type="ECO:0000259" key="11">
    <source>
        <dbReference type="SMART" id="SM00836"/>
    </source>
</evidence>
<dbReference type="SMART" id="SM00836">
    <property type="entry name" value="DALR_1"/>
    <property type="match status" value="1"/>
</dbReference>